<reference evidence="4" key="1">
    <citation type="journal article" date="2020" name="Genome Biol.">
        <title>Gamete binning: chromosome-level and haplotype-resolved genome assembly enabled by high-throughput single-cell sequencing of gamete genomes.</title>
        <authorList>
            <person name="Campoy J.A."/>
            <person name="Sun H."/>
            <person name="Goel M."/>
            <person name="Jiao W.-B."/>
            <person name="Folz-Donahue K."/>
            <person name="Wang N."/>
            <person name="Rubio M."/>
            <person name="Liu C."/>
            <person name="Kukat C."/>
            <person name="Ruiz D."/>
            <person name="Huettel B."/>
            <person name="Schneeberger K."/>
        </authorList>
    </citation>
    <scope>NUCLEOTIDE SEQUENCE [LARGE SCALE GENOMIC DNA]</scope>
    <source>
        <strain evidence="4">cv. Rojo Pasion</strain>
    </source>
</reference>
<accession>A0A6J5XF25</accession>
<evidence type="ECO:0000313" key="1">
    <source>
        <dbReference type="EMBL" id="CAB4282148.1"/>
    </source>
</evidence>
<dbReference type="EMBL" id="CAEKKB010000006">
    <property type="protein sequence ID" value="CAB4312450.1"/>
    <property type="molecule type" value="Genomic_DNA"/>
</dbReference>
<organism evidence="2 4">
    <name type="scientific">Prunus armeniaca</name>
    <name type="common">Apricot</name>
    <name type="synonym">Armeniaca vulgaris</name>
    <dbReference type="NCBI Taxonomy" id="36596"/>
    <lineage>
        <taxon>Eukaryota</taxon>
        <taxon>Viridiplantae</taxon>
        <taxon>Streptophyta</taxon>
        <taxon>Embryophyta</taxon>
        <taxon>Tracheophyta</taxon>
        <taxon>Spermatophyta</taxon>
        <taxon>Magnoliopsida</taxon>
        <taxon>eudicotyledons</taxon>
        <taxon>Gunneridae</taxon>
        <taxon>Pentapetalae</taxon>
        <taxon>rosids</taxon>
        <taxon>fabids</taxon>
        <taxon>Rosales</taxon>
        <taxon>Rosaceae</taxon>
        <taxon>Amygdaloideae</taxon>
        <taxon>Amygdaleae</taxon>
        <taxon>Prunus</taxon>
    </lineage>
</organism>
<proteinExistence type="predicted"/>
<reference evidence="2 3" key="2">
    <citation type="submission" date="2020-05" db="EMBL/GenBank/DDBJ databases">
        <authorList>
            <person name="Campoy J."/>
            <person name="Schneeberger K."/>
            <person name="Spophaly S."/>
        </authorList>
    </citation>
    <scope>NUCLEOTIDE SEQUENCE [LARGE SCALE GENOMIC DNA]</scope>
    <source>
        <strain evidence="2">PruArmRojPasFocal</strain>
    </source>
</reference>
<evidence type="ECO:0000313" key="2">
    <source>
        <dbReference type="EMBL" id="CAB4312450.1"/>
    </source>
</evidence>
<sequence>MGLSYHIIVRKANITSLGNVLSFQYLVHVFKGDFRPRNSVYEITELDVSKTSAADMQGSTTRADGES</sequence>
<dbReference type="Proteomes" id="UP000507245">
    <property type="component" value="Unassembled WGS sequence"/>
</dbReference>
<evidence type="ECO:0000313" key="3">
    <source>
        <dbReference type="Proteomes" id="UP000507222"/>
    </source>
</evidence>
<protein>
    <submittedName>
        <fullName evidence="2">Uncharacterized protein</fullName>
    </submittedName>
</protein>
<name>A0A6J5XF25_PRUAR</name>
<dbReference type="EMBL" id="CAEKDK010000006">
    <property type="protein sequence ID" value="CAB4282148.1"/>
    <property type="molecule type" value="Genomic_DNA"/>
</dbReference>
<keyword evidence="4" id="KW-1185">Reference proteome</keyword>
<dbReference type="AlphaFoldDB" id="A0A6J5XF25"/>
<dbReference type="Proteomes" id="UP000507222">
    <property type="component" value="Unassembled WGS sequence"/>
</dbReference>
<gene>
    <name evidence="1" type="ORF">CURHAP_LOCUS35420</name>
    <name evidence="2" type="ORF">ORAREDHAP_LOCUS34873</name>
</gene>
<evidence type="ECO:0000313" key="4">
    <source>
        <dbReference type="Proteomes" id="UP000507245"/>
    </source>
</evidence>